<dbReference type="InterPro" id="IPR038084">
    <property type="entry name" value="PduO/GlcC-like_sf"/>
</dbReference>
<dbReference type="Gene3D" id="3.30.450.150">
    <property type="entry name" value="Haem-degrading domain"/>
    <property type="match status" value="1"/>
</dbReference>
<organism evidence="1">
    <name type="scientific">marine sediment metagenome</name>
    <dbReference type="NCBI Taxonomy" id="412755"/>
    <lineage>
        <taxon>unclassified sequences</taxon>
        <taxon>metagenomes</taxon>
        <taxon>ecological metagenomes</taxon>
    </lineage>
</organism>
<dbReference type="InterPro" id="IPR005624">
    <property type="entry name" value="PduO/GlcC-like"/>
</dbReference>
<dbReference type="SUPFAM" id="SSF143744">
    <property type="entry name" value="GlcG-like"/>
    <property type="match status" value="1"/>
</dbReference>
<sequence>MPTKLSKSIVVAAAITVGGVAGAAEGDQPVMIQIKRLSMDTALTIAKTAIDTCRKQGVQVAVTVVDRGGHPQVVLRDVLAMDLSLEVSYRKAYTAMTFNNKTSALEDRFTGPFSVGKIDKVLLSAGGVPIQASGETVGGVGVSGAPSGETDENCAQAGVDAVEMDLEMASF</sequence>
<proteinExistence type="predicted"/>
<reference evidence="1" key="1">
    <citation type="journal article" date="2015" name="Nature">
        <title>Complex archaea that bridge the gap between prokaryotes and eukaryotes.</title>
        <authorList>
            <person name="Spang A."/>
            <person name="Saw J.H."/>
            <person name="Jorgensen S.L."/>
            <person name="Zaremba-Niedzwiedzka K."/>
            <person name="Martijn J."/>
            <person name="Lind A.E."/>
            <person name="van Eijk R."/>
            <person name="Schleper C."/>
            <person name="Guy L."/>
            <person name="Ettema T.J."/>
        </authorList>
    </citation>
    <scope>NUCLEOTIDE SEQUENCE</scope>
</reference>
<dbReference type="PANTHER" id="PTHR34309">
    <property type="entry name" value="SLR1406 PROTEIN"/>
    <property type="match status" value="1"/>
</dbReference>
<protein>
    <recommendedName>
        <fullName evidence="2">Adenosylcobalamin biosynthesis, GlcG-related protein</fullName>
    </recommendedName>
</protein>
<dbReference type="InterPro" id="IPR052517">
    <property type="entry name" value="GlcG_carb_metab_protein"/>
</dbReference>
<dbReference type="Pfam" id="PF03928">
    <property type="entry name" value="HbpS-like"/>
    <property type="match status" value="1"/>
</dbReference>
<dbReference type="EMBL" id="LAZR01000218">
    <property type="protein sequence ID" value="KKN81202.1"/>
    <property type="molecule type" value="Genomic_DNA"/>
</dbReference>
<dbReference type="AlphaFoldDB" id="A0A0F9U1M7"/>
<name>A0A0F9U1M7_9ZZZZ</name>
<comment type="caution">
    <text evidence="1">The sequence shown here is derived from an EMBL/GenBank/DDBJ whole genome shotgun (WGS) entry which is preliminary data.</text>
</comment>
<evidence type="ECO:0000313" key="1">
    <source>
        <dbReference type="EMBL" id="KKN81202.1"/>
    </source>
</evidence>
<dbReference type="PANTHER" id="PTHR34309:SF10">
    <property type="entry name" value="SLR1406 PROTEIN"/>
    <property type="match status" value="1"/>
</dbReference>
<gene>
    <name evidence="1" type="ORF">LCGC14_0321560</name>
</gene>
<accession>A0A0F9U1M7</accession>
<evidence type="ECO:0008006" key="2">
    <source>
        <dbReference type="Google" id="ProtNLM"/>
    </source>
</evidence>